<dbReference type="RefSeq" id="WP_134080519.1">
    <property type="nucleotide sequence ID" value="NZ_SOQX01000001.1"/>
</dbReference>
<dbReference type="Proteomes" id="UP000294914">
    <property type="component" value="Unassembled WGS sequence"/>
</dbReference>
<evidence type="ECO:0000313" key="1">
    <source>
        <dbReference type="EMBL" id="TDY03953.1"/>
    </source>
</evidence>
<organism evidence="1 2">
    <name type="scientific">Thiohalophilus thiocyanatoxydans</name>
    <dbReference type="NCBI Taxonomy" id="381308"/>
    <lineage>
        <taxon>Bacteria</taxon>
        <taxon>Pseudomonadati</taxon>
        <taxon>Pseudomonadota</taxon>
        <taxon>Gammaproteobacteria</taxon>
        <taxon>Thiohalomonadales</taxon>
        <taxon>Thiohalophilaceae</taxon>
        <taxon>Thiohalophilus</taxon>
    </lineage>
</organism>
<dbReference type="OrthoDB" id="5294130at2"/>
<comment type="caution">
    <text evidence="1">The sequence shown here is derived from an EMBL/GenBank/DDBJ whole genome shotgun (WGS) entry which is preliminary data.</text>
</comment>
<name>A0A4R8J261_9GAMM</name>
<dbReference type="EMBL" id="SOQX01000001">
    <property type="protein sequence ID" value="TDY03953.1"/>
    <property type="molecule type" value="Genomic_DNA"/>
</dbReference>
<keyword evidence="2" id="KW-1185">Reference proteome</keyword>
<gene>
    <name evidence="1" type="ORF">EDC23_0324</name>
</gene>
<sequence length="203" mass="22860">MGHKHTKDLQMRQRLAQAAAQILAESGSRDFYAAKRKAALHLGAVDTRNMPSNAEIDQALREYQRLFRADAQPAALQNLRARALQAMEFFAPFRPKLVGSVLDGSADIHSPVVLHLFVPRLEDLDIFLMEHQIPYEQGERKVRFSAEQTLTLPVLRFYAEDTRIELVVFVQDGPLQPPLSPVDGRPMQRASLNRVRELVGPAA</sequence>
<evidence type="ECO:0008006" key="3">
    <source>
        <dbReference type="Google" id="ProtNLM"/>
    </source>
</evidence>
<proteinExistence type="predicted"/>
<reference evidence="1 2" key="1">
    <citation type="submission" date="2019-03" db="EMBL/GenBank/DDBJ databases">
        <title>Genomic Encyclopedia of Type Strains, Phase IV (KMG-IV): sequencing the most valuable type-strain genomes for metagenomic binning, comparative biology and taxonomic classification.</title>
        <authorList>
            <person name="Goeker M."/>
        </authorList>
    </citation>
    <scope>NUCLEOTIDE SEQUENCE [LARGE SCALE GENOMIC DNA]</scope>
    <source>
        <strain evidence="1 2">DSM 16326</strain>
    </source>
</reference>
<evidence type="ECO:0000313" key="2">
    <source>
        <dbReference type="Proteomes" id="UP000294914"/>
    </source>
</evidence>
<accession>A0A4R8J261</accession>
<protein>
    <recommendedName>
        <fullName evidence="3">Nucleotidyltransferase-like protein</fullName>
    </recommendedName>
</protein>
<dbReference type="AlphaFoldDB" id="A0A4R8J261"/>